<dbReference type="PROSITE" id="PS51900">
    <property type="entry name" value="CB"/>
    <property type="match status" value="1"/>
</dbReference>
<evidence type="ECO:0000259" key="6">
    <source>
        <dbReference type="PROSITE" id="PS51898"/>
    </source>
</evidence>
<proteinExistence type="inferred from homology"/>
<dbReference type="InterPro" id="IPR002104">
    <property type="entry name" value="Integrase_catalytic"/>
</dbReference>
<dbReference type="Proteomes" id="UP000183253">
    <property type="component" value="Unassembled WGS sequence"/>
</dbReference>
<name>A0A1H4ARQ9_9BACT</name>
<evidence type="ECO:0000313" key="9">
    <source>
        <dbReference type="Proteomes" id="UP000183253"/>
    </source>
</evidence>
<dbReference type="Gene3D" id="1.10.150.130">
    <property type="match status" value="1"/>
</dbReference>
<dbReference type="SUPFAM" id="SSF56349">
    <property type="entry name" value="DNA breaking-rejoining enzymes"/>
    <property type="match status" value="1"/>
</dbReference>
<evidence type="ECO:0000256" key="1">
    <source>
        <dbReference type="ARBA" id="ARBA00008857"/>
    </source>
</evidence>
<sequence length="323" mass="37533">MYSPDSAFTGRHPVVGAYPSGMNRARSNEQFDFVLCFSQHIFDYEKAGKKGSAANYRASFRLLLSYLNGMRLTPRQFTVRWVERYERWLRARGVSANTVIFHLRNLRAVYNRAVRKRLIPASHVNPFGQLTVRQTATRKRALSRANLKRIVDLDLSSYHPKYALARDIFLFSFFTRGMSFVDMCYLRTGNIRNGVLTYVRHKTGQTLLMSIEPQLQRLIDRYRNASPYILPILAKDDSYTNYRQQQRELNKFIRKIGVLLNLPEPLTFYVARHSWATLARDCGTPLTVISAGMGHTSERTTRIYLTQLDHNIIDRANRKIIDL</sequence>
<dbReference type="PANTHER" id="PTHR30349:SF64">
    <property type="entry name" value="PROPHAGE INTEGRASE INTD-RELATED"/>
    <property type="match status" value="1"/>
</dbReference>
<keyword evidence="2" id="KW-0229">DNA integration</keyword>
<dbReference type="InterPro" id="IPR025269">
    <property type="entry name" value="SAM-like_dom"/>
</dbReference>
<comment type="similarity">
    <text evidence="1">Belongs to the 'phage' integrase family.</text>
</comment>
<dbReference type="InterPro" id="IPR011010">
    <property type="entry name" value="DNA_brk_join_enz"/>
</dbReference>
<reference evidence="8 9" key="1">
    <citation type="submission" date="2016-10" db="EMBL/GenBank/DDBJ databases">
        <authorList>
            <person name="de Groot N.N."/>
        </authorList>
    </citation>
    <scope>NUCLEOTIDE SEQUENCE [LARGE SCALE GENOMIC DNA]</scope>
    <source>
        <strain evidence="8 9">DSM 25383</strain>
    </source>
</reference>
<dbReference type="InterPro" id="IPR050090">
    <property type="entry name" value="Tyrosine_recombinase_XerCD"/>
</dbReference>
<dbReference type="Gene3D" id="1.10.443.10">
    <property type="entry name" value="Intergrase catalytic core"/>
    <property type="match status" value="1"/>
</dbReference>
<dbReference type="PROSITE" id="PS51898">
    <property type="entry name" value="TYR_RECOMBINASE"/>
    <property type="match status" value="1"/>
</dbReference>
<dbReference type="STRING" id="1033731.SAMN05444145_10397"/>
<dbReference type="Pfam" id="PF00589">
    <property type="entry name" value="Phage_integrase"/>
    <property type="match status" value="1"/>
</dbReference>
<dbReference type="Pfam" id="PF13102">
    <property type="entry name" value="Phage_int_SAM_5"/>
    <property type="match status" value="1"/>
</dbReference>
<organism evidence="8 9">
    <name type="scientific">Alistipes timonensis JC136</name>
    <dbReference type="NCBI Taxonomy" id="1033731"/>
    <lineage>
        <taxon>Bacteria</taxon>
        <taxon>Pseudomonadati</taxon>
        <taxon>Bacteroidota</taxon>
        <taxon>Bacteroidia</taxon>
        <taxon>Bacteroidales</taxon>
        <taxon>Rikenellaceae</taxon>
        <taxon>Alistipes</taxon>
    </lineage>
</organism>
<dbReference type="InterPro" id="IPR010998">
    <property type="entry name" value="Integrase_recombinase_N"/>
</dbReference>
<evidence type="ECO:0000256" key="4">
    <source>
        <dbReference type="ARBA" id="ARBA00023172"/>
    </source>
</evidence>
<evidence type="ECO:0000256" key="2">
    <source>
        <dbReference type="ARBA" id="ARBA00022908"/>
    </source>
</evidence>
<dbReference type="GO" id="GO:0003677">
    <property type="term" value="F:DNA binding"/>
    <property type="evidence" value="ECO:0007669"/>
    <property type="project" value="UniProtKB-UniRule"/>
</dbReference>
<accession>A0A1H4ARQ9</accession>
<dbReference type="CDD" id="cd01185">
    <property type="entry name" value="INTN1_C_like"/>
    <property type="match status" value="1"/>
</dbReference>
<dbReference type="InterPro" id="IPR013762">
    <property type="entry name" value="Integrase-like_cat_sf"/>
</dbReference>
<dbReference type="GO" id="GO:0015074">
    <property type="term" value="P:DNA integration"/>
    <property type="evidence" value="ECO:0007669"/>
    <property type="project" value="UniProtKB-KW"/>
</dbReference>
<evidence type="ECO:0000256" key="5">
    <source>
        <dbReference type="PROSITE-ProRule" id="PRU01248"/>
    </source>
</evidence>
<dbReference type="EMBL" id="FNRI01000003">
    <property type="protein sequence ID" value="SEA38372.1"/>
    <property type="molecule type" value="Genomic_DNA"/>
</dbReference>
<gene>
    <name evidence="8" type="ORF">SAMN05444145_10397</name>
</gene>
<dbReference type="GO" id="GO:0006310">
    <property type="term" value="P:DNA recombination"/>
    <property type="evidence" value="ECO:0007669"/>
    <property type="project" value="UniProtKB-KW"/>
</dbReference>
<keyword evidence="9" id="KW-1185">Reference proteome</keyword>
<keyword evidence="4" id="KW-0233">DNA recombination</keyword>
<dbReference type="PANTHER" id="PTHR30349">
    <property type="entry name" value="PHAGE INTEGRASE-RELATED"/>
    <property type="match status" value="1"/>
</dbReference>
<dbReference type="InterPro" id="IPR044068">
    <property type="entry name" value="CB"/>
</dbReference>
<feature type="domain" description="Core-binding (CB)" evidence="7">
    <location>
        <begin position="35"/>
        <end position="114"/>
    </location>
</feature>
<keyword evidence="3 5" id="KW-0238">DNA-binding</keyword>
<evidence type="ECO:0000256" key="3">
    <source>
        <dbReference type="ARBA" id="ARBA00023125"/>
    </source>
</evidence>
<evidence type="ECO:0000259" key="7">
    <source>
        <dbReference type="PROSITE" id="PS51900"/>
    </source>
</evidence>
<feature type="domain" description="Tyr recombinase" evidence="6">
    <location>
        <begin position="137"/>
        <end position="322"/>
    </location>
</feature>
<evidence type="ECO:0000313" key="8">
    <source>
        <dbReference type="EMBL" id="SEA38372.1"/>
    </source>
</evidence>
<protein>
    <submittedName>
        <fullName evidence="8">Site-specific recombinase XerD</fullName>
    </submittedName>
</protein>
<dbReference type="AlphaFoldDB" id="A0A1H4ARQ9"/>